<dbReference type="OrthoDB" id="9786141at2"/>
<dbReference type="InterPro" id="IPR015797">
    <property type="entry name" value="NUDIX_hydrolase-like_dom_sf"/>
</dbReference>
<dbReference type="AlphaFoldDB" id="A0A380JC79"/>
<dbReference type="CDD" id="cd18873">
    <property type="entry name" value="NUDIX_NadM_like"/>
    <property type="match status" value="1"/>
</dbReference>
<dbReference type="PANTHER" id="PTHR43736">
    <property type="entry name" value="ADP-RIBOSE PYROPHOSPHATASE"/>
    <property type="match status" value="1"/>
</dbReference>
<sequence length="244" mass="28460">MISRQDYQDKTKWKYERPSLAVDSVLLRYHEEKLQVLLLRRTARFDGDDQAGKLALVGGFQPNGLALEDNLIQKIFEKTGFQLEASQFEQLATFSEPEQDSQLWVVSVAFLAYLQVGQKQAVPTNLTDELVWVNLWLNQRGELQLEANGQVLLKEDLAFDHFHILQTALLRIKGRLSYQPTVLSILPAKNTMSAYRKFYACFWPGYKMMNSTDFWRKHKRFFTKTDQKVKTSKRQAALFTWQID</sequence>
<evidence type="ECO:0000313" key="1">
    <source>
        <dbReference type="EMBL" id="SUN35602.1"/>
    </source>
</evidence>
<accession>A0A380JC79</accession>
<keyword evidence="1" id="KW-0378">Hydrolase</keyword>
<organism evidence="1 2">
    <name type="scientific">Streptococcus downei MFe28</name>
    <dbReference type="NCBI Taxonomy" id="764290"/>
    <lineage>
        <taxon>Bacteria</taxon>
        <taxon>Bacillati</taxon>
        <taxon>Bacillota</taxon>
        <taxon>Bacilli</taxon>
        <taxon>Lactobacillales</taxon>
        <taxon>Streptococcaceae</taxon>
        <taxon>Streptococcus</taxon>
    </lineage>
</organism>
<dbReference type="Proteomes" id="UP000254082">
    <property type="component" value="Unassembled WGS sequence"/>
</dbReference>
<dbReference type="Gene3D" id="3.90.79.10">
    <property type="entry name" value="Nucleoside Triphosphate Pyrophosphohydrolase"/>
    <property type="match status" value="1"/>
</dbReference>
<dbReference type="GO" id="GO:0047631">
    <property type="term" value="F:ADP-ribose diphosphatase activity"/>
    <property type="evidence" value="ECO:0007669"/>
    <property type="project" value="UniProtKB-EC"/>
</dbReference>
<dbReference type="SUPFAM" id="SSF55811">
    <property type="entry name" value="Nudix"/>
    <property type="match status" value="1"/>
</dbReference>
<protein>
    <submittedName>
        <fullName evidence="1">MutT/nudix family protein</fullName>
        <ecNumber evidence="1">3.6.1.13</ecNumber>
    </submittedName>
</protein>
<proteinExistence type="predicted"/>
<dbReference type="RefSeq" id="WP_019770841.1">
    <property type="nucleotide sequence ID" value="NZ_UHFA01000002.1"/>
</dbReference>
<evidence type="ECO:0000313" key="2">
    <source>
        <dbReference type="Proteomes" id="UP000254082"/>
    </source>
</evidence>
<dbReference type="EMBL" id="UHFA01000002">
    <property type="protein sequence ID" value="SUN35602.1"/>
    <property type="molecule type" value="Genomic_DNA"/>
</dbReference>
<gene>
    <name evidence="1" type="ORF">NCTC11391_00636</name>
</gene>
<keyword evidence="2" id="KW-1185">Reference proteome</keyword>
<dbReference type="InterPro" id="IPR036388">
    <property type="entry name" value="WH-like_DNA-bd_sf"/>
</dbReference>
<dbReference type="PANTHER" id="PTHR43736:SF4">
    <property type="entry name" value="SLR1690 PROTEIN"/>
    <property type="match status" value="1"/>
</dbReference>
<dbReference type="Gene3D" id="1.10.10.10">
    <property type="entry name" value="Winged helix-like DNA-binding domain superfamily/Winged helix DNA-binding domain"/>
    <property type="match status" value="1"/>
</dbReference>
<name>A0A380JC79_STRDO</name>
<dbReference type="EC" id="3.6.1.13" evidence="1"/>
<reference evidence="1 2" key="1">
    <citation type="submission" date="2018-06" db="EMBL/GenBank/DDBJ databases">
        <authorList>
            <consortium name="Pathogen Informatics"/>
            <person name="Doyle S."/>
        </authorList>
    </citation>
    <scope>NUCLEOTIDE SEQUENCE [LARGE SCALE GENOMIC DNA]</scope>
    <source>
        <strain evidence="2">NCTC 11391</strain>
    </source>
</reference>